<gene>
    <name evidence="2" type="ORF">N7498_008954</name>
</gene>
<dbReference type="OrthoDB" id="4368118at2759"/>
<evidence type="ECO:0000313" key="3">
    <source>
        <dbReference type="Proteomes" id="UP001150904"/>
    </source>
</evidence>
<dbReference type="Proteomes" id="UP001150904">
    <property type="component" value="Unassembled WGS sequence"/>
</dbReference>
<reference evidence="2" key="2">
    <citation type="journal article" date="2023" name="IMA Fungus">
        <title>Comparative genomic study of the Penicillium genus elucidates a diverse pangenome and 15 lateral gene transfer events.</title>
        <authorList>
            <person name="Petersen C."/>
            <person name="Sorensen T."/>
            <person name="Nielsen M.R."/>
            <person name="Sondergaard T.E."/>
            <person name="Sorensen J.L."/>
            <person name="Fitzpatrick D.A."/>
            <person name="Frisvad J.C."/>
            <person name="Nielsen K.L."/>
        </authorList>
    </citation>
    <scope>NUCLEOTIDE SEQUENCE</scope>
    <source>
        <strain evidence="2">IBT 15544</strain>
    </source>
</reference>
<evidence type="ECO:0000313" key="2">
    <source>
        <dbReference type="EMBL" id="KAJ5195516.1"/>
    </source>
</evidence>
<keyword evidence="3" id="KW-1185">Reference proteome</keyword>
<protein>
    <submittedName>
        <fullName evidence="2">Uncharacterized protein</fullName>
    </submittedName>
</protein>
<dbReference type="AlphaFoldDB" id="A0A9W9JGC1"/>
<sequence>MDLDSAPASVETDASDDNDDCPVVAAVPDFSAQETEINAVRDMLGRYTYLTLLDFRTTPLNEFDRSQALAFPTLFPIGATEYTLPRMRFVTYKHYARHLMKHESGRFARHPRFRYVVFNTIMRHRASKSSGFYVRRFADRPEISLNQ</sequence>
<dbReference type="EMBL" id="JAPQKR010000015">
    <property type="protein sequence ID" value="KAJ5195516.1"/>
    <property type="molecule type" value="Genomic_DNA"/>
</dbReference>
<dbReference type="RefSeq" id="XP_058306004.1">
    <property type="nucleotide sequence ID" value="XM_058456016.1"/>
</dbReference>
<feature type="region of interest" description="Disordered" evidence="1">
    <location>
        <begin position="1"/>
        <end position="20"/>
    </location>
</feature>
<name>A0A9W9JGC1_9EURO</name>
<dbReference type="GeneID" id="83183317"/>
<accession>A0A9W9JGC1</accession>
<comment type="caution">
    <text evidence="2">The sequence shown here is derived from an EMBL/GenBank/DDBJ whole genome shotgun (WGS) entry which is preliminary data.</text>
</comment>
<proteinExistence type="predicted"/>
<organism evidence="2 3">
    <name type="scientific">Penicillium cinerascens</name>
    <dbReference type="NCBI Taxonomy" id="70096"/>
    <lineage>
        <taxon>Eukaryota</taxon>
        <taxon>Fungi</taxon>
        <taxon>Dikarya</taxon>
        <taxon>Ascomycota</taxon>
        <taxon>Pezizomycotina</taxon>
        <taxon>Eurotiomycetes</taxon>
        <taxon>Eurotiomycetidae</taxon>
        <taxon>Eurotiales</taxon>
        <taxon>Aspergillaceae</taxon>
        <taxon>Penicillium</taxon>
    </lineage>
</organism>
<evidence type="ECO:0000256" key="1">
    <source>
        <dbReference type="SAM" id="MobiDB-lite"/>
    </source>
</evidence>
<reference evidence="2" key="1">
    <citation type="submission" date="2022-12" db="EMBL/GenBank/DDBJ databases">
        <authorList>
            <person name="Petersen C."/>
        </authorList>
    </citation>
    <scope>NUCLEOTIDE SEQUENCE</scope>
    <source>
        <strain evidence="2">IBT 15544</strain>
    </source>
</reference>